<dbReference type="PANTHER" id="PTHR47572:SF4">
    <property type="entry name" value="LACTONASE DRP35"/>
    <property type="match status" value="1"/>
</dbReference>
<proteinExistence type="inferred from homology"/>
<dbReference type="GO" id="GO:0046872">
    <property type="term" value="F:metal ion binding"/>
    <property type="evidence" value="ECO:0007669"/>
    <property type="project" value="UniProtKB-KW"/>
</dbReference>
<comment type="similarity">
    <text evidence="1">Belongs to the SMP-30/CGR1 family.</text>
</comment>
<organism evidence="6">
    <name type="scientific">Caldilineaceae bacterium SB0664_bin_27</name>
    <dbReference type="NCBI Taxonomy" id="2605260"/>
    <lineage>
        <taxon>Bacteria</taxon>
        <taxon>Bacillati</taxon>
        <taxon>Chloroflexota</taxon>
        <taxon>Caldilineae</taxon>
        <taxon>Caldilineales</taxon>
        <taxon>Caldilineaceae</taxon>
    </lineage>
</organism>
<feature type="binding site" evidence="4">
    <location>
        <position position="117"/>
    </location>
    <ligand>
        <name>substrate</name>
    </ligand>
</feature>
<dbReference type="SUPFAM" id="SSF63829">
    <property type="entry name" value="Calcium-dependent phosphotriesterase"/>
    <property type="match status" value="1"/>
</dbReference>
<reference evidence="6" key="1">
    <citation type="submission" date="2019-09" db="EMBL/GenBank/DDBJ databases">
        <title>Characterisation of the sponge microbiome using genome-centric metagenomics.</title>
        <authorList>
            <person name="Engelberts J.P."/>
            <person name="Robbins S.J."/>
            <person name="De Goeij J.M."/>
            <person name="Aranda M."/>
            <person name="Bell S.C."/>
            <person name="Webster N.S."/>
        </authorList>
    </citation>
    <scope>NUCLEOTIDE SEQUENCE</scope>
    <source>
        <strain evidence="6">SB0664_bin_27</strain>
    </source>
</reference>
<feature type="domain" description="SMP-30/Gluconolactonase/LRE-like region" evidence="5">
    <location>
        <begin position="29"/>
        <end position="279"/>
    </location>
</feature>
<dbReference type="InterPro" id="IPR051262">
    <property type="entry name" value="SMP-30/CGR1_Lactonase"/>
</dbReference>
<feature type="binding site" evidence="4">
    <location>
        <position position="174"/>
    </location>
    <ligand>
        <name>a divalent metal cation</name>
        <dbReference type="ChEBI" id="CHEBI:60240"/>
    </ligand>
</feature>
<keyword evidence="2" id="KW-0378">Hydrolase</keyword>
<dbReference type="AlphaFoldDB" id="A0A6B0YWM3"/>
<gene>
    <name evidence="6" type="ORF">F4Y42_10155</name>
</gene>
<feature type="active site" description="Proton donor/acceptor" evidence="3">
    <location>
        <position position="224"/>
    </location>
</feature>
<evidence type="ECO:0000256" key="1">
    <source>
        <dbReference type="ARBA" id="ARBA00008853"/>
    </source>
</evidence>
<feature type="binding site" evidence="4">
    <location>
        <position position="224"/>
    </location>
    <ligand>
        <name>a divalent metal cation</name>
        <dbReference type="ChEBI" id="CHEBI:60240"/>
    </ligand>
</feature>
<evidence type="ECO:0000259" key="5">
    <source>
        <dbReference type="Pfam" id="PF08450"/>
    </source>
</evidence>
<comment type="cofactor">
    <cofactor evidence="4">
        <name>Zn(2+)</name>
        <dbReference type="ChEBI" id="CHEBI:29105"/>
    </cofactor>
    <text evidence="4">Binds 1 divalent metal cation per subunit.</text>
</comment>
<evidence type="ECO:0000256" key="4">
    <source>
        <dbReference type="PIRSR" id="PIRSR605511-2"/>
    </source>
</evidence>
<dbReference type="EMBL" id="VXRG01000087">
    <property type="protein sequence ID" value="MXY93798.1"/>
    <property type="molecule type" value="Genomic_DNA"/>
</dbReference>
<dbReference type="Gene3D" id="2.120.10.30">
    <property type="entry name" value="TolB, C-terminal domain"/>
    <property type="match status" value="1"/>
</dbReference>
<evidence type="ECO:0000313" key="6">
    <source>
        <dbReference type="EMBL" id="MXY93798.1"/>
    </source>
</evidence>
<dbReference type="GO" id="GO:0016787">
    <property type="term" value="F:hydrolase activity"/>
    <property type="evidence" value="ECO:0007669"/>
    <property type="project" value="UniProtKB-KW"/>
</dbReference>
<dbReference type="InterPro" id="IPR011042">
    <property type="entry name" value="6-blade_b-propeller_TolB-like"/>
</dbReference>
<evidence type="ECO:0000256" key="3">
    <source>
        <dbReference type="PIRSR" id="PIRSR605511-1"/>
    </source>
</evidence>
<keyword evidence="4" id="KW-0862">Zinc</keyword>
<dbReference type="InterPro" id="IPR005511">
    <property type="entry name" value="SMP-30"/>
</dbReference>
<dbReference type="PANTHER" id="PTHR47572">
    <property type="entry name" value="LIPOPROTEIN-RELATED"/>
    <property type="match status" value="1"/>
</dbReference>
<evidence type="ECO:0000256" key="2">
    <source>
        <dbReference type="ARBA" id="ARBA00022801"/>
    </source>
</evidence>
<name>A0A6B0YWM3_9CHLR</name>
<dbReference type="InterPro" id="IPR013658">
    <property type="entry name" value="SGL"/>
</dbReference>
<feature type="binding site" evidence="4">
    <location>
        <position position="31"/>
    </location>
    <ligand>
        <name>a divalent metal cation</name>
        <dbReference type="ChEBI" id="CHEBI:60240"/>
    </ligand>
</feature>
<keyword evidence="4" id="KW-0479">Metal-binding</keyword>
<protein>
    <submittedName>
        <fullName evidence="6">SMP-30/gluconolactonase/LRE family protein</fullName>
    </submittedName>
</protein>
<accession>A0A6B0YWM3</accession>
<dbReference type="Pfam" id="PF08450">
    <property type="entry name" value="SGL"/>
    <property type="match status" value="1"/>
</dbReference>
<dbReference type="PRINTS" id="PR01790">
    <property type="entry name" value="SMP30FAMILY"/>
</dbReference>
<comment type="caution">
    <text evidence="6">The sequence shown here is derived from an EMBL/GenBank/DDBJ whole genome shotgun (WGS) entry which is preliminary data.</text>
</comment>
<sequence>MNVEIRDEKFRAVVGGDVEIEEVGSGFEFTEGPIWNHAESHLIFSDIPGNIMRRWRPDGSIETWRQPSNMANGNTYDGEGRVVTCEHATSRVTRTESDGSVTVLATHYGGKELNSPNDIVVKSDGAIYFTDPSFGRMEYFGRPREQQLGYQGAYRLDPDSRELTLLVDDFDQPNGLCFSLDESQLFINDTMRAHIRVFDVNDEGTLENGRVWAEVTGGNDGAPDGMKVDSQGNLYVTGPGGIHVFDPDAACLGVIKMPQGCANFCWGDDDLRSLFVTATTSLYRIRVRVAGRNTF</sequence>